<evidence type="ECO:0000313" key="6">
    <source>
        <dbReference type="EMBL" id="MEM5948026.1"/>
    </source>
</evidence>
<dbReference type="RefSeq" id="WP_420069472.1">
    <property type="nucleotide sequence ID" value="NZ_JBCHKQ010000002.1"/>
</dbReference>
<dbReference type="InterPro" id="IPR036271">
    <property type="entry name" value="Tet_transcr_reg_TetR-rel_C_sf"/>
</dbReference>
<comment type="caution">
    <text evidence="6">The sequence shown here is derived from an EMBL/GenBank/DDBJ whole genome shotgun (WGS) entry which is preliminary data.</text>
</comment>
<organism evidence="6 7">
    <name type="scientific">Rarispira pelagica</name>
    <dbReference type="NCBI Taxonomy" id="3141764"/>
    <lineage>
        <taxon>Bacteria</taxon>
        <taxon>Pseudomonadati</taxon>
        <taxon>Spirochaetota</taxon>
        <taxon>Spirochaetia</taxon>
        <taxon>Winmispirales</taxon>
        <taxon>Winmispiraceae</taxon>
        <taxon>Rarispira</taxon>
    </lineage>
</organism>
<keyword evidence="2 4" id="KW-0238">DNA-binding</keyword>
<reference evidence="6 7" key="1">
    <citation type="submission" date="2024-03" db="EMBL/GenBank/DDBJ databases">
        <title>Ignisphaera cupida sp. nov., a hyperthermophilic hydrolytic archaeon from a hot spring of Kamchatka, and proposal of Ignisphaeraceae fam. nov.</title>
        <authorList>
            <person name="Podosokorskaya O.A."/>
            <person name="Elcheninov A.G."/>
            <person name="Maltseva A.I."/>
            <person name="Zayulina K.S."/>
            <person name="Novikov A."/>
            <person name="Merkel A.Y."/>
        </authorList>
    </citation>
    <scope>NUCLEOTIDE SEQUENCE [LARGE SCALE GENOMIC DNA]</scope>
    <source>
        <strain evidence="6 7">38H-sp</strain>
    </source>
</reference>
<dbReference type="EMBL" id="JBCHKQ010000002">
    <property type="protein sequence ID" value="MEM5948026.1"/>
    <property type="molecule type" value="Genomic_DNA"/>
</dbReference>
<evidence type="ECO:0000256" key="1">
    <source>
        <dbReference type="ARBA" id="ARBA00023015"/>
    </source>
</evidence>
<dbReference type="Pfam" id="PF00440">
    <property type="entry name" value="TetR_N"/>
    <property type="match status" value="1"/>
</dbReference>
<accession>A0ABU9UBI2</accession>
<name>A0ABU9UBI2_9SPIR</name>
<dbReference type="PANTHER" id="PTHR30055:SF234">
    <property type="entry name" value="HTH-TYPE TRANSCRIPTIONAL REGULATOR BETI"/>
    <property type="match status" value="1"/>
</dbReference>
<dbReference type="SUPFAM" id="SSF46689">
    <property type="entry name" value="Homeodomain-like"/>
    <property type="match status" value="1"/>
</dbReference>
<dbReference type="PROSITE" id="PS01081">
    <property type="entry name" value="HTH_TETR_1"/>
    <property type="match status" value="1"/>
</dbReference>
<evidence type="ECO:0000259" key="5">
    <source>
        <dbReference type="PROSITE" id="PS50977"/>
    </source>
</evidence>
<evidence type="ECO:0000256" key="3">
    <source>
        <dbReference type="ARBA" id="ARBA00023163"/>
    </source>
</evidence>
<evidence type="ECO:0000256" key="4">
    <source>
        <dbReference type="PROSITE-ProRule" id="PRU00335"/>
    </source>
</evidence>
<protein>
    <submittedName>
        <fullName evidence="6">TetR/AcrR family transcriptional regulator</fullName>
    </submittedName>
</protein>
<feature type="DNA-binding region" description="H-T-H motif" evidence="4">
    <location>
        <begin position="35"/>
        <end position="54"/>
    </location>
</feature>
<dbReference type="PANTHER" id="PTHR30055">
    <property type="entry name" value="HTH-TYPE TRANSCRIPTIONAL REGULATOR RUTR"/>
    <property type="match status" value="1"/>
</dbReference>
<evidence type="ECO:0000256" key="2">
    <source>
        <dbReference type="ARBA" id="ARBA00023125"/>
    </source>
</evidence>
<dbReference type="PROSITE" id="PS50977">
    <property type="entry name" value="HTH_TETR_2"/>
    <property type="match status" value="1"/>
</dbReference>
<proteinExistence type="predicted"/>
<dbReference type="InterPro" id="IPR009057">
    <property type="entry name" value="Homeodomain-like_sf"/>
</dbReference>
<feature type="domain" description="HTH tetR-type" evidence="5">
    <location>
        <begin position="12"/>
        <end position="72"/>
    </location>
</feature>
<sequence>MGTRERREREKAERRQFIFERARELFLSKGYTNTSMDEIADVCELSKGTLYLYFKNKEELAVSVVNSVISELRSVLERAVEGAVSGMEALQRVLGAYRAFFRQHVNEFYFSASLELVAGKTGAKNARFDDAYSGVESLLSVLVGVIKQGMRDGSVRSDIDPQKAAFAVASIVKGFLQSMAAGQPDRLLSPQYKKEELIDYSLNLFLDALRPERSTV</sequence>
<dbReference type="Proteomes" id="UP001466331">
    <property type="component" value="Unassembled WGS sequence"/>
</dbReference>
<dbReference type="InterPro" id="IPR050109">
    <property type="entry name" value="HTH-type_TetR-like_transc_reg"/>
</dbReference>
<dbReference type="SUPFAM" id="SSF48498">
    <property type="entry name" value="Tetracyclin repressor-like, C-terminal domain"/>
    <property type="match status" value="1"/>
</dbReference>
<evidence type="ECO:0000313" key="7">
    <source>
        <dbReference type="Proteomes" id="UP001466331"/>
    </source>
</evidence>
<dbReference type="InterPro" id="IPR023772">
    <property type="entry name" value="DNA-bd_HTH_TetR-type_CS"/>
</dbReference>
<dbReference type="InterPro" id="IPR001647">
    <property type="entry name" value="HTH_TetR"/>
</dbReference>
<dbReference type="PRINTS" id="PR00455">
    <property type="entry name" value="HTHTETR"/>
</dbReference>
<keyword evidence="3" id="KW-0804">Transcription</keyword>
<keyword evidence="7" id="KW-1185">Reference proteome</keyword>
<dbReference type="Gene3D" id="1.10.357.10">
    <property type="entry name" value="Tetracycline Repressor, domain 2"/>
    <property type="match status" value="1"/>
</dbReference>
<dbReference type="Gene3D" id="1.10.10.60">
    <property type="entry name" value="Homeodomain-like"/>
    <property type="match status" value="1"/>
</dbReference>
<gene>
    <name evidence="6" type="ORF">WKV44_05680</name>
</gene>
<keyword evidence="1" id="KW-0805">Transcription regulation</keyword>